<keyword evidence="9 18" id="KW-0630">Potassium</keyword>
<feature type="binding site" evidence="18">
    <location>
        <begin position="117"/>
        <end position="123"/>
    </location>
    <ligand>
        <name>(6S)-NADPHX</name>
        <dbReference type="ChEBI" id="CHEBI:64076"/>
    </ligand>
</feature>
<dbReference type="PROSITE" id="PS01050">
    <property type="entry name" value="YJEF_C_2"/>
    <property type="match status" value="1"/>
</dbReference>
<evidence type="ECO:0000256" key="13">
    <source>
        <dbReference type="ARBA" id="ARBA00023268"/>
    </source>
</evidence>
<comment type="catalytic activity">
    <reaction evidence="1 18 19">
        <text>(6R)-NADHX = (6S)-NADHX</text>
        <dbReference type="Rhea" id="RHEA:32215"/>
        <dbReference type="ChEBI" id="CHEBI:64074"/>
        <dbReference type="ChEBI" id="CHEBI:64075"/>
        <dbReference type="EC" id="5.1.99.6"/>
    </reaction>
</comment>
<feature type="domain" description="YjeF C-terminal" evidence="20">
    <location>
        <begin position="209"/>
        <end position="470"/>
    </location>
</feature>
<name>A0ABT7QRU1_9BACT</name>
<dbReference type="EC" id="5.1.99.6" evidence="19"/>
<dbReference type="InterPro" id="IPR000631">
    <property type="entry name" value="CARKD"/>
</dbReference>
<organism evidence="22 23">
    <name type="scientific">Sulfurovum xiamenensis</name>
    <dbReference type="NCBI Taxonomy" id="3019066"/>
    <lineage>
        <taxon>Bacteria</taxon>
        <taxon>Pseudomonadati</taxon>
        <taxon>Campylobacterota</taxon>
        <taxon>Epsilonproteobacteria</taxon>
        <taxon>Campylobacterales</taxon>
        <taxon>Sulfurovaceae</taxon>
        <taxon>Sulfurovum</taxon>
    </lineage>
</organism>
<comment type="catalytic activity">
    <reaction evidence="15 17 19">
        <text>(6S)-NADHX + ADP = AMP + phosphate + NADH + H(+)</text>
        <dbReference type="Rhea" id="RHEA:32223"/>
        <dbReference type="ChEBI" id="CHEBI:15378"/>
        <dbReference type="ChEBI" id="CHEBI:43474"/>
        <dbReference type="ChEBI" id="CHEBI:57945"/>
        <dbReference type="ChEBI" id="CHEBI:64074"/>
        <dbReference type="ChEBI" id="CHEBI:456215"/>
        <dbReference type="ChEBI" id="CHEBI:456216"/>
        <dbReference type="EC" id="4.2.1.136"/>
    </reaction>
</comment>
<evidence type="ECO:0000313" key="23">
    <source>
        <dbReference type="Proteomes" id="UP001169066"/>
    </source>
</evidence>
<evidence type="ECO:0000256" key="5">
    <source>
        <dbReference type="ARBA" id="ARBA00022723"/>
    </source>
</evidence>
<dbReference type="Pfam" id="PF03853">
    <property type="entry name" value="YjeF_N"/>
    <property type="match status" value="1"/>
</dbReference>
<evidence type="ECO:0000256" key="18">
    <source>
        <dbReference type="HAMAP-Rule" id="MF_01966"/>
    </source>
</evidence>
<feature type="binding site" evidence="17">
    <location>
        <position position="412"/>
    </location>
    <ligand>
        <name>AMP</name>
        <dbReference type="ChEBI" id="CHEBI:456215"/>
    </ligand>
</feature>
<keyword evidence="6 17" id="KW-0547">Nucleotide-binding</keyword>
<dbReference type="PIRSF" id="PIRSF017184">
    <property type="entry name" value="Nnr"/>
    <property type="match status" value="1"/>
</dbReference>
<evidence type="ECO:0000256" key="16">
    <source>
        <dbReference type="ARBA" id="ARBA00049209"/>
    </source>
</evidence>
<evidence type="ECO:0000256" key="7">
    <source>
        <dbReference type="ARBA" id="ARBA00022840"/>
    </source>
</evidence>
<dbReference type="Proteomes" id="UP001169066">
    <property type="component" value="Unassembled WGS sequence"/>
</dbReference>
<comment type="catalytic activity">
    <reaction evidence="2 18 19">
        <text>(6R)-NADPHX = (6S)-NADPHX</text>
        <dbReference type="Rhea" id="RHEA:32227"/>
        <dbReference type="ChEBI" id="CHEBI:64076"/>
        <dbReference type="ChEBI" id="CHEBI:64077"/>
        <dbReference type="EC" id="5.1.99.6"/>
    </reaction>
</comment>
<comment type="similarity">
    <text evidence="18">Belongs to the NnrE/AIBP family.</text>
</comment>
<feature type="binding site" evidence="18">
    <location>
        <position position="57"/>
    </location>
    <ligand>
        <name>K(+)</name>
        <dbReference type="ChEBI" id="CHEBI:29103"/>
    </ligand>
</feature>
<proteinExistence type="inferred from homology"/>
<dbReference type="EC" id="4.2.1.136" evidence="19"/>
<dbReference type="HAMAP" id="MF_01966">
    <property type="entry name" value="NADHX_epimerase"/>
    <property type="match status" value="1"/>
</dbReference>
<evidence type="ECO:0000256" key="9">
    <source>
        <dbReference type="ARBA" id="ARBA00022958"/>
    </source>
</evidence>
<comment type="similarity">
    <text evidence="17">Belongs to the NnrD/CARKD family.</text>
</comment>
<dbReference type="Gene3D" id="3.40.50.10260">
    <property type="entry name" value="YjeF N-terminal domain"/>
    <property type="match status" value="1"/>
</dbReference>
<dbReference type="Gene3D" id="3.40.1190.20">
    <property type="match status" value="1"/>
</dbReference>
<evidence type="ECO:0000256" key="8">
    <source>
        <dbReference type="ARBA" id="ARBA00022857"/>
    </source>
</evidence>
<dbReference type="InterPro" id="IPR036652">
    <property type="entry name" value="YjeF_N_dom_sf"/>
</dbReference>
<dbReference type="NCBIfam" id="TIGR00197">
    <property type="entry name" value="yjeF_nterm"/>
    <property type="match status" value="1"/>
</dbReference>
<evidence type="ECO:0000256" key="11">
    <source>
        <dbReference type="ARBA" id="ARBA00023235"/>
    </source>
</evidence>
<dbReference type="Pfam" id="PF01256">
    <property type="entry name" value="Carb_kinase"/>
    <property type="match status" value="1"/>
</dbReference>
<feature type="domain" description="YjeF N-terminal" evidence="21">
    <location>
        <begin position="8"/>
        <end position="202"/>
    </location>
</feature>
<comment type="catalytic activity">
    <reaction evidence="16 17 19">
        <text>(6S)-NADPHX + ADP = AMP + phosphate + NADPH + H(+)</text>
        <dbReference type="Rhea" id="RHEA:32235"/>
        <dbReference type="ChEBI" id="CHEBI:15378"/>
        <dbReference type="ChEBI" id="CHEBI:43474"/>
        <dbReference type="ChEBI" id="CHEBI:57783"/>
        <dbReference type="ChEBI" id="CHEBI:64076"/>
        <dbReference type="ChEBI" id="CHEBI:456215"/>
        <dbReference type="ChEBI" id="CHEBI:456216"/>
        <dbReference type="EC" id="4.2.1.136"/>
    </reaction>
</comment>
<dbReference type="CDD" id="cd01171">
    <property type="entry name" value="YXKO-related"/>
    <property type="match status" value="1"/>
</dbReference>
<comment type="similarity">
    <text evidence="4 19">In the C-terminal section; belongs to the NnrD/CARKD family.</text>
</comment>
<comment type="function">
    <text evidence="14 19">Bifunctional enzyme that catalyzes the epimerization of the S- and R-forms of NAD(P)HX and the dehydration of the S-form of NAD(P)HX at the expense of ADP, which is converted to AMP. This allows the repair of both epimers of NAD(P)HX, a damaged form of NAD(P)H that is a result of enzymatic or heat-dependent hydration.</text>
</comment>
<comment type="caution">
    <text evidence="18">Lacks conserved residue(s) required for the propagation of feature annotation.</text>
</comment>
<dbReference type="SUPFAM" id="SSF53613">
    <property type="entry name" value="Ribokinase-like"/>
    <property type="match status" value="1"/>
</dbReference>
<evidence type="ECO:0000256" key="4">
    <source>
        <dbReference type="ARBA" id="ARBA00009524"/>
    </source>
</evidence>
<comment type="similarity">
    <text evidence="3 19">In the N-terminal section; belongs to the NnrE/AIBP family.</text>
</comment>
<dbReference type="HAMAP" id="MF_01965">
    <property type="entry name" value="NADHX_dehydratase"/>
    <property type="match status" value="1"/>
</dbReference>
<evidence type="ECO:0000256" key="2">
    <source>
        <dbReference type="ARBA" id="ARBA00000909"/>
    </source>
</evidence>
<comment type="function">
    <text evidence="18">Catalyzes the epimerization of the S- and R-forms of NAD(P)HX, a damaged form of NAD(P)H that is a result of enzymatic or heat-dependent hydration. This is a prerequisite for the S-specific NAD(P)H-hydrate dehydratase to allow the repair of both epimers of NAD(P)HX.</text>
</comment>
<keyword evidence="8 17" id="KW-0521">NADP</keyword>
<feature type="binding site" evidence="18">
    <location>
        <position position="113"/>
    </location>
    <ligand>
        <name>K(+)</name>
        <dbReference type="ChEBI" id="CHEBI:29103"/>
    </ligand>
</feature>
<evidence type="ECO:0000256" key="1">
    <source>
        <dbReference type="ARBA" id="ARBA00000013"/>
    </source>
</evidence>
<feature type="binding site" evidence="17">
    <location>
        <position position="340"/>
    </location>
    <ligand>
        <name>(6S)-NADPHX</name>
        <dbReference type="ChEBI" id="CHEBI:64076"/>
    </ligand>
</feature>
<evidence type="ECO:0000259" key="20">
    <source>
        <dbReference type="PROSITE" id="PS51383"/>
    </source>
</evidence>
<keyword evidence="11 18" id="KW-0413">Isomerase</keyword>
<evidence type="ECO:0000256" key="14">
    <source>
        <dbReference type="ARBA" id="ARBA00025153"/>
    </source>
</evidence>
<comment type="caution">
    <text evidence="22">The sequence shown here is derived from an EMBL/GenBank/DDBJ whole genome shotgun (WGS) entry which is preliminary data.</text>
</comment>
<dbReference type="InterPro" id="IPR017953">
    <property type="entry name" value="Carbohydrate_kinase_pred_CS"/>
</dbReference>
<reference evidence="22" key="1">
    <citation type="submission" date="2023-01" db="EMBL/GenBank/DDBJ databases">
        <title>Sulfurovum sp. XTW-4 genome assembly.</title>
        <authorList>
            <person name="Wang J."/>
        </authorList>
    </citation>
    <scope>NUCLEOTIDE SEQUENCE</scope>
    <source>
        <strain evidence="22">XTW-4</strain>
    </source>
</reference>
<keyword evidence="5 18" id="KW-0479">Metal-binding</keyword>
<evidence type="ECO:0000313" key="22">
    <source>
        <dbReference type="EMBL" id="MDM5263756.1"/>
    </source>
</evidence>
<evidence type="ECO:0000256" key="19">
    <source>
        <dbReference type="PIRNR" id="PIRNR017184"/>
    </source>
</evidence>
<dbReference type="InterPro" id="IPR004443">
    <property type="entry name" value="YjeF_N_dom"/>
</dbReference>
<comment type="function">
    <text evidence="17">Catalyzes the dehydration of the S-form of NAD(P)HX at the expense of ADP, which is converted to AMP. Together with NAD(P)HX epimerase, which catalyzes the epimerization of the S- and R-forms, the enzyme allows the repair of both epimers of NAD(P)HX, a damaged form of NAD(P)H that is a result of enzymatic or heat-dependent hydration.</text>
</comment>
<evidence type="ECO:0000256" key="3">
    <source>
        <dbReference type="ARBA" id="ARBA00006001"/>
    </source>
</evidence>
<dbReference type="PROSITE" id="PS51383">
    <property type="entry name" value="YJEF_C_3"/>
    <property type="match status" value="1"/>
</dbReference>
<dbReference type="EMBL" id="JAQIBC010000003">
    <property type="protein sequence ID" value="MDM5263756.1"/>
    <property type="molecule type" value="Genomic_DNA"/>
</dbReference>
<keyword evidence="13" id="KW-0511">Multifunctional enzyme</keyword>
<feature type="binding site" evidence="17">
    <location>
        <position position="413"/>
    </location>
    <ligand>
        <name>(6S)-NADPHX</name>
        <dbReference type="ChEBI" id="CHEBI:64076"/>
    </ligand>
</feature>
<feature type="binding site" evidence="17">
    <location>
        <position position="243"/>
    </location>
    <ligand>
        <name>(6S)-NADPHX</name>
        <dbReference type="ChEBI" id="CHEBI:64076"/>
    </ligand>
</feature>
<keyword evidence="12 17" id="KW-0456">Lyase</keyword>
<dbReference type="PANTHER" id="PTHR12592">
    <property type="entry name" value="ATP-DEPENDENT (S)-NAD(P)H-HYDRATE DEHYDRATASE FAMILY MEMBER"/>
    <property type="match status" value="1"/>
</dbReference>
<feature type="binding site" evidence="17">
    <location>
        <position position="291"/>
    </location>
    <ligand>
        <name>(6S)-NADPHX</name>
        <dbReference type="ChEBI" id="CHEBI:64076"/>
    </ligand>
</feature>
<protein>
    <recommendedName>
        <fullName evidence="19">Bifunctional NAD(P)H-hydrate repair enzyme</fullName>
    </recommendedName>
    <alternativeName>
        <fullName evidence="19">Nicotinamide nucleotide repair protein</fullName>
    </alternativeName>
    <domain>
        <recommendedName>
            <fullName evidence="19">ADP-dependent (S)-NAD(P)H-hydrate dehydratase</fullName>
            <ecNumber evidence="19">4.2.1.136</ecNumber>
        </recommendedName>
        <alternativeName>
            <fullName evidence="19">ADP-dependent NAD(P)HX dehydratase</fullName>
        </alternativeName>
    </domain>
    <domain>
        <recommendedName>
            <fullName evidence="19">NAD(P)H-hydrate epimerase</fullName>
            <ecNumber evidence="19">5.1.99.6</ecNumber>
        </recommendedName>
    </domain>
</protein>
<dbReference type="NCBIfam" id="TIGR00196">
    <property type="entry name" value="yjeF_cterm"/>
    <property type="match status" value="1"/>
</dbReference>
<comment type="cofactor">
    <cofactor evidence="18 19">
        <name>K(+)</name>
        <dbReference type="ChEBI" id="CHEBI:29103"/>
    </cofactor>
    <text evidence="18 19">Binds 1 potassium ion per subunit.</text>
</comment>
<evidence type="ECO:0000259" key="21">
    <source>
        <dbReference type="PROSITE" id="PS51385"/>
    </source>
</evidence>
<accession>A0ABT7QRU1</accession>
<keyword evidence="10 17" id="KW-0520">NAD</keyword>
<gene>
    <name evidence="17" type="primary">nnrD</name>
    <name evidence="18" type="synonym">nnrE</name>
    <name evidence="22" type="ORF">PF327_06060</name>
</gene>
<feature type="binding site" evidence="18">
    <location>
        <position position="146"/>
    </location>
    <ligand>
        <name>(6S)-NADPHX</name>
        <dbReference type="ChEBI" id="CHEBI:64076"/>
    </ligand>
</feature>
<feature type="binding site" evidence="17">
    <location>
        <begin position="384"/>
        <end position="388"/>
    </location>
    <ligand>
        <name>AMP</name>
        <dbReference type="ChEBI" id="CHEBI:456215"/>
    </ligand>
</feature>
<comment type="cofactor">
    <cofactor evidence="17">
        <name>Mg(2+)</name>
        <dbReference type="ChEBI" id="CHEBI:18420"/>
    </cofactor>
</comment>
<dbReference type="InterPro" id="IPR029056">
    <property type="entry name" value="Ribokinase-like"/>
</dbReference>
<dbReference type="PROSITE" id="PS51385">
    <property type="entry name" value="YJEF_N"/>
    <property type="match status" value="1"/>
</dbReference>
<sequence length="472" mass="51680">MQKVFENCYALDERCYESYGLSEDILMEHAAAGMADYIRKHFPKGTSVLIVAGTGNNGADGIALGRQLHGDYEIKLHIPFTLHSEMAKRQFERARLLGLKTVDEVSQTDIVVDALFGAGLNRNIDEATEHLLHQLNAMKAYKIACDIPTGVGVKGTLMPMAFHADVTLTMGAYKEALFLDACKDVVGELLRVDLGVSSLFYEGESHTCLLERCDLKLPSRREQSTHKGSFGHAAVFCGEKEGAGIISGMAAATFGAGLTTLVVHEKITPPPYLMHSTVVPDNASAMAIGMGLGCHFESEFLQKYVVKSHLPIVLDADSFYNEEILAVLEQKDREIVITPHPKEFVVLWKVLTGEQLTVTQVQEKRFEMVRKFNDRYPHITILLKGANTLIMQEERLYINPLGCSKLSKGGSGDVLSGLIVALLAQGYTAIDAAIQASLALVIAAHQYEGASYAMLPTDLVEEIGRLEYTVKG</sequence>
<keyword evidence="23" id="KW-1185">Reference proteome</keyword>
<keyword evidence="7 17" id="KW-0067">ATP-binding</keyword>
<evidence type="ECO:0000256" key="17">
    <source>
        <dbReference type="HAMAP-Rule" id="MF_01965"/>
    </source>
</evidence>
<evidence type="ECO:0000256" key="12">
    <source>
        <dbReference type="ARBA" id="ARBA00023239"/>
    </source>
</evidence>
<comment type="subunit">
    <text evidence="17">Homotetramer.</text>
</comment>
<dbReference type="SUPFAM" id="SSF64153">
    <property type="entry name" value="YjeF N-terminal domain-like"/>
    <property type="match status" value="1"/>
</dbReference>
<evidence type="ECO:0000256" key="10">
    <source>
        <dbReference type="ARBA" id="ARBA00023027"/>
    </source>
</evidence>
<dbReference type="PANTHER" id="PTHR12592:SF0">
    <property type="entry name" value="ATP-DEPENDENT (S)-NAD(P)H-HYDRATE DEHYDRATASE"/>
    <property type="match status" value="1"/>
</dbReference>
<evidence type="ECO:0000256" key="15">
    <source>
        <dbReference type="ARBA" id="ARBA00048238"/>
    </source>
</evidence>
<dbReference type="InterPro" id="IPR030677">
    <property type="entry name" value="Nnr"/>
</dbReference>
<evidence type="ECO:0000256" key="6">
    <source>
        <dbReference type="ARBA" id="ARBA00022741"/>
    </source>
</evidence>
<dbReference type="RefSeq" id="WP_289401725.1">
    <property type="nucleotide sequence ID" value="NZ_JAQIBC010000003.1"/>
</dbReference>
<feature type="binding site" evidence="18">
    <location>
        <position position="149"/>
    </location>
    <ligand>
        <name>K(+)</name>
        <dbReference type="ChEBI" id="CHEBI:29103"/>
    </ligand>
</feature>
<feature type="binding site" evidence="18">
    <location>
        <begin position="56"/>
        <end position="60"/>
    </location>
    <ligand>
        <name>(6S)-NADPHX</name>
        <dbReference type="ChEBI" id="CHEBI:64076"/>
    </ligand>
</feature>